<organism evidence="4 5">
    <name type="scientific">Microlunatus parietis</name>
    <dbReference type="NCBI Taxonomy" id="682979"/>
    <lineage>
        <taxon>Bacteria</taxon>
        <taxon>Bacillati</taxon>
        <taxon>Actinomycetota</taxon>
        <taxon>Actinomycetes</taxon>
        <taxon>Propionibacteriales</taxon>
        <taxon>Propionibacteriaceae</taxon>
        <taxon>Microlunatus</taxon>
    </lineage>
</organism>
<proteinExistence type="predicted"/>
<dbReference type="AlphaFoldDB" id="A0A7Y9LA77"/>
<dbReference type="Gene3D" id="1.10.3210.10">
    <property type="entry name" value="Hypothetical protein af1432"/>
    <property type="match status" value="1"/>
</dbReference>
<dbReference type="SUPFAM" id="SSF109604">
    <property type="entry name" value="HD-domain/PDEase-like"/>
    <property type="match status" value="1"/>
</dbReference>
<evidence type="ECO:0000256" key="2">
    <source>
        <dbReference type="SAM" id="MobiDB-lite"/>
    </source>
</evidence>
<dbReference type="GO" id="GO:0008832">
    <property type="term" value="F:dGTPase activity"/>
    <property type="evidence" value="ECO:0007669"/>
    <property type="project" value="UniProtKB-EC"/>
</dbReference>
<dbReference type="RefSeq" id="WP_179753456.1">
    <property type="nucleotide sequence ID" value="NZ_JACCBU010000001.1"/>
</dbReference>
<feature type="domain" description="HD" evidence="3">
    <location>
        <begin position="65"/>
        <end position="250"/>
    </location>
</feature>
<keyword evidence="5" id="KW-1185">Reference proteome</keyword>
<dbReference type="PANTHER" id="PTHR11373">
    <property type="entry name" value="DEOXYNUCLEOSIDE TRIPHOSPHATE TRIPHOSPHOHYDROLASE"/>
    <property type="match status" value="1"/>
</dbReference>
<dbReference type="Proteomes" id="UP000569914">
    <property type="component" value="Unassembled WGS sequence"/>
</dbReference>
<protein>
    <submittedName>
        <fullName evidence="4">dGTPase</fullName>
        <ecNumber evidence="4">3.1.5.1</ecNumber>
    </submittedName>
</protein>
<gene>
    <name evidence="4" type="ORF">BKA15_003898</name>
</gene>
<feature type="region of interest" description="Disordered" evidence="2">
    <location>
        <begin position="1"/>
        <end position="32"/>
    </location>
</feature>
<dbReference type="Pfam" id="PF01966">
    <property type="entry name" value="HD"/>
    <property type="match status" value="1"/>
</dbReference>
<dbReference type="PANTHER" id="PTHR11373:SF32">
    <property type="entry name" value="DEOXYGUANOSINETRIPHOSPHATE TRIPHOSPHOHYDROLASE"/>
    <property type="match status" value="1"/>
</dbReference>
<dbReference type="EC" id="3.1.5.1" evidence="4"/>
<accession>A0A7Y9LA77</accession>
<dbReference type="InterPro" id="IPR006674">
    <property type="entry name" value="HD_domain"/>
</dbReference>
<dbReference type="GO" id="GO:0006203">
    <property type="term" value="P:dGTP catabolic process"/>
    <property type="evidence" value="ECO:0007669"/>
    <property type="project" value="TreeGrafter"/>
</dbReference>
<feature type="compositionally biased region" description="Basic and acidic residues" evidence="2">
    <location>
        <begin position="1"/>
        <end position="14"/>
    </location>
</feature>
<evidence type="ECO:0000313" key="5">
    <source>
        <dbReference type="Proteomes" id="UP000569914"/>
    </source>
</evidence>
<dbReference type="CDD" id="cd00077">
    <property type="entry name" value="HDc"/>
    <property type="match status" value="1"/>
</dbReference>
<sequence>MGTDSRQARARAEQAEQPVRDGAPTGTSPYRTDLERIRFAPSFSRLAEVTQVVASAATAGVVHNRLTHTIKVTAVARALAERLVRSEPAELLRELGGLDQVVVQAAASAHDLGHPPFGHLGERVLDRLARQRFGLHDGFEGNAQTYRIITELEVRGPGEEGLNLTAAVRAAVLKYPWGRLDVPDPHPSGWPETPRGARVGIDGPGSAKFSAYVIDLPELIAARAAFPMLGPGRQTVECSVMDLADDIAYSLHDLEDFHRSGVLQFSPVSAEFRAWAADRKTLAGLESEAVQQLDRKPGAGLERLRRRLRDRDGWIFDEELFAGAVARVGDEFVDGVLDRPYDGSMAADRTISGFTGRWIDEFIAAARLDPAPKIRAGWVEPTPEAWHRVQVLKFVHAYFILERPDLAMFQRGQAEILSRLVAALDDWLSDRLDAGRAPRRLLDLVRVATLAYRRMAEERPDWLGGRTGDGELARMGRGRGIIDYVSGLTDEQAVAFSSRLSGGNSILWSGAV</sequence>
<dbReference type="EMBL" id="JACCBU010000001">
    <property type="protein sequence ID" value="NYE72569.1"/>
    <property type="molecule type" value="Genomic_DNA"/>
</dbReference>
<dbReference type="SMART" id="SM00471">
    <property type="entry name" value="HDc"/>
    <property type="match status" value="1"/>
</dbReference>
<evidence type="ECO:0000259" key="3">
    <source>
        <dbReference type="PROSITE" id="PS51831"/>
    </source>
</evidence>
<evidence type="ECO:0000256" key="1">
    <source>
        <dbReference type="ARBA" id="ARBA00022801"/>
    </source>
</evidence>
<name>A0A7Y9LA77_9ACTN</name>
<reference evidence="4 5" key="1">
    <citation type="submission" date="2020-07" db="EMBL/GenBank/DDBJ databases">
        <title>Sequencing the genomes of 1000 actinobacteria strains.</title>
        <authorList>
            <person name="Klenk H.-P."/>
        </authorList>
    </citation>
    <scope>NUCLEOTIDE SEQUENCE [LARGE SCALE GENOMIC DNA]</scope>
    <source>
        <strain evidence="4 5">DSM 22083</strain>
    </source>
</reference>
<comment type="caution">
    <text evidence="4">The sequence shown here is derived from an EMBL/GenBank/DDBJ whole genome shotgun (WGS) entry which is preliminary data.</text>
</comment>
<dbReference type="InterPro" id="IPR006261">
    <property type="entry name" value="dGTPase"/>
</dbReference>
<keyword evidence="1 4" id="KW-0378">Hydrolase</keyword>
<dbReference type="InterPro" id="IPR003607">
    <property type="entry name" value="HD/PDEase_dom"/>
</dbReference>
<dbReference type="InterPro" id="IPR050135">
    <property type="entry name" value="dGTPase-like"/>
</dbReference>
<evidence type="ECO:0000313" key="4">
    <source>
        <dbReference type="EMBL" id="NYE72569.1"/>
    </source>
</evidence>
<dbReference type="NCBIfam" id="TIGR01353">
    <property type="entry name" value="dGTP_triPase"/>
    <property type="match status" value="1"/>
</dbReference>
<dbReference type="PROSITE" id="PS51831">
    <property type="entry name" value="HD"/>
    <property type="match status" value="1"/>
</dbReference>